<feature type="transmembrane region" description="Helical" evidence="1">
    <location>
        <begin position="64"/>
        <end position="83"/>
    </location>
</feature>
<keyword evidence="3" id="KW-1185">Reference proteome</keyword>
<organism evidence="2 3">
    <name type="scientific">Mycolicibacterium grossiae</name>
    <dbReference type="NCBI Taxonomy" id="1552759"/>
    <lineage>
        <taxon>Bacteria</taxon>
        <taxon>Bacillati</taxon>
        <taxon>Actinomycetota</taxon>
        <taxon>Actinomycetes</taxon>
        <taxon>Mycobacteriales</taxon>
        <taxon>Mycobacteriaceae</taxon>
        <taxon>Mycolicibacterium</taxon>
    </lineage>
</organism>
<name>A0A1E8Q3C7_9MYCO</name>
<dbReference type="Proteomes" id="UP000178953">
    <property type="component" value="Unassembled WGS sequence"/>
</dbReference>
<feature type="transmembrane region" description="Helical" evidence="1">
    <location>
        <begin position="25"/>
        <end position="44"/>
    </location>
</feature>
<evidence type="ECO:0000256" key="1">
    <source>
        <dbReference type="SAM" id="Phobius"/>
    </source>
</evidence>
<proteinExistence type="predicted"/>
<keyword evidence="1" id="KW-0472">Membrane</keyword>
<dbReference type="EMBL" id="MCHX01000040">
    <property type="protein sequence ID" value="OFJ52424.1"/>
    <property type="molecule type" value="Genomic_DNA"/>
</dbReference>
<evidence type="ECO:0000313" key="3">
    <source>
        <dbReference type="Proteomes" id="UP000178953"/>
    </source>
</evidence>
<dbReference type="AlphaFoldDB" id="A0A1E8Q3C7"/>
<gene>
    <name evidence="2" type="ORF">BEL07_17495</name>
</gene>
<sequence>MDDISYGYIDYPGARLEPDVRRRQISQLLHVIAPAAAMCIVLSAGPEALFPPAMTARTFTGWPWNLLIAMALGVAIWDVRALLLRRRGRGRLTLPVDSLPHAVHFAEDALGVSTWAQGIRGYVGSRADAAGIWESQAVLPLAALAYVASGSQHGNAGEWLARTVTGLASADSDEAWREAACAVASADPLLRQSFMRAMCMQPRQRDSVALVMNEAILGTHVAVQR</sequence>
<reference evidence="2 3" key="1">
    <citation type="submission" date="2016-09" db="EMBL/GenBank/DDBJ databases">
        <title>genome sequence of Mycobacterium sp. 739 SCH.</title>
        <authorList>
            <person name="Greninger A.L."/>
            <person name="Qin X."/>
            <person name="Jerome K."/>
            <person name="Vora S."/>
            <person name="Quinn K."/>
        </authorList>
    </citation>
    <scope>NUCLEOTIDE SEQUENCE [LARGE SCALE GENOMIC DNA]</scope>
    <source>
        <strain evidence="2 3">SCH</strain>
    </source>
</reference>
<dbReference type="RefSeq" id="WP_070354399.1">
    <property type="nucleotide sequence ID" value="NZ_MCHX01000040.1"/>
</dbReference>
<keyword evidence="1" id="KW-1133">Transmembrane helix</keyword>
<protein>
    <submittedName>
        <fullName evidence="2">Uncharacterized protein</fullName>
    </submittedName>
</protein>
<keyword evidence="1" id="KW-0812">Transmembrane</keyword>
<evidence type="ECO:0000313" key="2">
    <source>
        <dbReference type="EMBL" id="OFJ52424.1"/>
    </source>
</evidence>
<comment type="caution">
    <text evidence="2">The sequence shown here is derived from an EMBL/GenBank/DDBJ whole genome shotgun (WGS) entry which is preliminary data.</text>
</comment>
<accession>A0A1E8Q3C7</accession>